<evidence type="ECO:0000313" key="2">
    <source>
        <dbReference type="EMBL" id="KAJ3568544.1"/>
    </source>
</evidence>
<dbReference type="EMBL" id="JANPWZ010001125">
    <property type="protein sequence ID" value="KAJ3568544.1"/>
    <property type="molecule type" value="Genomic_DNA"/>
</dbReference>
<name>A0A9W8NCB3_9PEZI</name>
<feature type="region of interest" description="Disordered" evidence="1">
    <location>
        <begin position="41"/>
        <end position="82"/>
    </location>
</feature>
<gene>
    <name evidence="2" type="ORF">NPX13_g6386</name>
</gene>
<proteinExistence type="predicted"/>
<evidence type="ECO:0000313" key="3">
    <source>
        <dbReference type="Proteomes" id="UP001148614"/>
    </source>
</evidence>
<feature type="compositionally biased region" description="Basic and acidic residues" evidence="1">
    <location>
        <begin position="66"/>
        <end position="82"/>
    </location>
</feature>
<comment type="caution">
    <text evidence="2">The sequence shown here is derived from an EMBL/GenBank/DDBJ whole genome shotgun (WGS) entry which is preliminary data.</text>
</comment>
<dbReference type="AlphaFoldDB" id="A0A9W8NCB3"/>
<sequence>MRGHYFSIYTYKAINQNQMKEYCGSGKRYLAYMAAAKKARADASRSKATPQVDNAKAMGTSMSADRAADEDKVSTEQTTNEK</sequence>
<accession>A0A9W8NCB3</accession>
<dbReference type="Proteomes" id="UP001148614">
    <property type="component" value="Unassembled WGS sequence"/>
</dbReference>
<protein>
    <submittedName>
        <fullName evidence="2">Uncharacterized protein</fullName>
    </submittedName>
</protein>
<evidence type="ECO:0000256" key="1">
    <source>
        <dbReference type="SAM" id="MobiDB-lite"/>
    </source>
</evidence>
<keyword evidence="3" id="KW-1185">Reference proteome</keyword>
<organism evidence="2 3">
    <name type="scientific">Xylaria arbuscula</name>
    <dbReference type="NCBI Taxonomy" id="114810"/>
    <lineage>
        <taxon>Eukaryota</taxon>
        <taxon>Fungi</taxon>
        <taxon>Dikarya</taxon>
        <taxon>Ascomycota</taxon>
        <taxon>Pezizomycotina</taxon>
        <taxon>Sordariomycetes</taxon>
        <taxon>Xylariomycetidae</taxon>
        <taxon>Xylariales</taxon>
        <taxon>Xylariaceae</taxon>
        <taxon>Xylaria</taxon>
    </lineage>
</organism>
<reference evidence="2" key="1">
    <citation type="submission" date="2022-07" db="EMBL/GenBank/DDBJ databases">
        <title>Genome Sequence of Xylaria arbuscula.</title>
        <authorList>
            <person name="Buettner E."/>
        </authorList>
    </citation>
    <scope>NUCLEOTIDE SEQUENCE</scope>
    <source>
        <strain evidence="2">VT107</strain>
    </source>
</reference>